<dbReference type="OrthoDB" id="3171583at2"/>
<dbReference type="PRINTS" id="PR00812">
    <property type="entry name" value="BCTERIALGSPF"/>
</dbReference>
<evidence type="ECO:0000256" key="7">
    <source>
        <dbReference type="RuleBase" id="RU363032"/>
    </source>
</evidence>
<dbReference type="GO" id="GO:0005886">
    <property type="term" value="C:plasma membrane"/>
    <property type="evidence" value="ECO:0007669"/>
    <property type="project" value="UniProtKB-SubCell"/>
</dbReference>
<keyword evidence="5 7" id="KW-1133">Transmembrane helix</keyword>
<feature type="transmembrane region" description="Helical" evidence="7">
    <location>
        <begin position="179"/>
        <end position="198"/>
    </location>
</feature>
<dbReference type="EMBL" id="BIFH01000019">
    <property type="protein sequence ID" value="GCD96050.1"/>
    <property type="molecule type" value="Genomic_DNA"/>
</dbReference>
<comment type="subcellular location">
    <subcellularLocation>
        <location evidence="1 7">Cell membrane</location>
        <topology evidence="1 7">Multi-pass membrane protein</topology>
    </subcellularLocation>
</comment>
<feature type="transmembrane region" description="Helical" evidence="7">
    <location>
        <begin position="100"/>
        <end position="124"/>
    </location>
</feature>
<dbReference type="PANTHER" id="PTHR43163:SF6">
    <property type="entry name" value="DIPEPTIDE TRANSPORT SYSTEM PERMEASE PROTEIN DPPB-RELATED"/>
    <property type="match status" value="1"/>
</dbReference>
<dbReference type="RefSeq" id="WP_126638132.1">
    <property type="nucleotide sequence ID" value="NZ_BIFH01000019.1"/>
</dbReference>
<dbReference type="Gene3D" id="1.10.3720.10">
    <property type="entry name" value="MetI-like"/>
    <property type="match status" value="1"/>
</dbReference>
<keyword evidence="4 7" id="KW-0812">Transmembrane</keyword>
<evidence type="ECO:0000256" key="5">
    <source>
        <dbReference type="ARBA" id="ARBA00022989"/>
    </source>
</evidence>
<name>A0A401YN61_9ACTN</name>
<evidence type="ECO:0000259" key="8">
    <source>
        <dbReference type="PROSITE" id="PS50928"/>
    </source>
</evidence>
<dbReference type="AlphaFoldDB" id="A0A401YN61"/>
<organism evidence="9 10">
    <name type="scientific">Embleya hyalina</name>
    <dbReference type="NCBI Taxonomy" id="516124"/>
    <lineage>
        <taxon>Bacteria</taxon>
        <taxon>Bacillati</taxon>
        <taxon>Actinomycetota</taxon>
        <taxon>Actinomycetes</taxon>
        <taxon>Kitasatosporales</taxon>
        <taxon>Streptomycetaceae</taxon>
        <taxon>Embleya</taxon>
    </lineage>
</organism>
<keyword evidence="6 7" id="KW-0472">Membrane</keyword>
<evidence type="ECO:0000256" key="2">
    <source>
        <dbReference type="ARBA" id="ARBA00022448"/>
    </source>
</evidence>
<dbReference type="PANTHER" id="PTHR43163">
    <property type="entry name" value="DIPEPTIDE TRANSPORT SYSTEM PERMEASE PROTEIN DPPB-RELATED"/>
    <property type="match status" value="1"/>
</dbReference>
<comment type="caution">
    <text evidence="9">The sequence shown here is derived from an EMBL/GenBank/DDBJ whole genome shotgun (WGS) entry which is preliminary data.</text>
</comment>
<keyword evidence="10" id="KW-1185">Reference proteome</keyword>
<dbReference type="GO" id="GO:0055085">
    <property type="term" value="P:transmembrane transport"/>
    <property type="evidence" value="ECO:0007669"/>
    <property type="project" value="InterPro"/>
</dbReference>
<feature type="transmembrane region" description="Helical" evidence="7">
    <location>
        <begin position="136"/>
        <end position="159"/>
    </location>
</feature>
<dbReference type="PROSITE" id="PS50928">
    <property type="entry name" value="ABC_TM1"/>
    <property type="match status" value="1"/>
</dbReference>
<accession>A0A401YN61</accession>
<feature type="transmembrane region" description="Helical" evidence="7">
    <location>
        <begin position="7"/>
        <end position="32"/>
    </location>
</feature>
<dbReference type="SUPFAM" id="SSF161098">
    <property type="entry name" value="MetI-like"/>
    <property type="match status" value="1"/>
</dbReference>
<keyword evidence="2 7" id="KW-0813">Transport</keyword>
<reference evidence="9 10" key="1">
    <citation type="submission" date="2018-12" db="EMBL/GenBank/DDBJ databases">
        <title>Draft genome sequence of Embleya hyalina NBRC 13850T.</title>
        <authorList>
            <person name="Komaki H."/>
            <person name="Hosoyama A."/>
            <person name="Kimura A."/>
            <person name="Ichikawa N."/>
            <person name="Tamura T."/>
        </authorList>
    </citation>
    <scope>NUCLEOTIDE SEQUENCE [LARGE SCALE GENOMIC DNA]</scope>
    <source>
        <strain evidence="9 10">NBRC 13850</strain>
    </source>
</reference>
<dbReference type="InterPro" id="IPR035906">
    <property type="entry name" value="MetI-like_sf"/>
</dbReference>
<protein>
    <submittedName>
        <fullName evidence="9">Glutathione ABC transporter permease</fullName>
    </submittedName>
</protein>
<dbReference type="InterPro" id="IPR045621">
    <property type="entry name" value="BPD_transp_1_N"/>
</dbReference>
<dbReference type="InterPro" id="IPR000515">
    <property type="entry name" value="MetI-like"/>
</dbReference>
<dbReference type="Proteomes" id="UP000286931">
    <property type="component" value="Unassembled WGS sequence"/>
</dbReference>
<evidence type="ECO:0000256" key="4">
    <source>
        <dbReference type="ARBA" id="ARBA00022692"/>
    </source>
</evidence>
<feature type="domain" description="ABC transmembrane type-1" evidence="8">
    <location>
        <begin position="96"/>
        <end position="298"/>
    </location>
</feature>
<dbReference type="Pfam" id="PF19300">
    <property type="entry name" value="BPD_transp_1_N"/>
    <property type="match status" value="1"/>
</dbReference>
<feature type="transmembrane region" description="Helical" evidence="7">
    <location>
        <begin position="277"/>
        <end position="297"/>
    </location>
</feature>
<gene>
    <name evidence="9" type="ORF">EHYA_03734</name>
</gene>
<evidence type="ECO:0000256" key="1">
    <source>
        <dbReference type="ARBA" id="ARBA00004651"/>
    </source>
</evidence>
<keyword evidence="3" id="KW-1003">Cell membrane</keyword>
<evidence type="ECO:0000256" key="3">
    <source>
        <dbReference type="ARBA" id="ARBA00022475"/>
    </source>
</evidence>
<feature type="transmembrane region" description="Helical" evidence="7">
    <location>
        <begin position="236"/>
        <end position="257"/>
    </location>
</feature>
<dbReference type="Pfam" id="PF00528">
    <property type="entry name" value="BPD_transp_1"/>
    <property type="match status" value="1"/>
</dbReference>
<proteinExistence type="inferred from homology"/>
<sequence length="312" mass="33276">MTATRILLARVFQLVLVLLSVTLVVFVLTQIAPGDAARLRLGPRASDEAVSELRHQLGLDRSLPQQYLDYLNRVLHGDFGTSIDGRSVGEIIGQGIGNTVWLLLGTLVLAVSAALVLAWTAAWFRDRFIDHAIRLGILLALFLPAFWVGFLLIRLIAIPTGWFPVSGLGSGPTEMFRSLILPSVTGAIVLAPVLVRSLRSSLIDVLDSEYVAVARSLGVGGSALIVRHVLRNALGPVLTLLALNIGYLFFGVVILEATFDIPGLGSALVEASAKRDVYVVQGITLVFATGVVVANVIGETVVSLLDPRTVSA</sequence>
<dbReference type="CDD" id="cd06261">
    <property type="entry name" value="TM_PBP2"/>
    <property type="match status" value="1"/>
</dbReference>
<evidence type="ECO:0000313" key="10">
    <source>
        <dbReference type="Proteomes" id="UP000286931"/>
    </source>
</evidence>
<evidence type="ECO:0000313" key="9">
    <source>
        <dbReference type="EMBL" id="GCD96050.1"/>
    </source>
</evidence>
<dbReference type="InterPro" id="IPR003004">
    <property type="entry name" value="GspF/PilC"/>
</dbReference>
<comment type="similarity">
    <text evidence="7">Belongs to the binding-protein-dependent transport system permease family.</text>
</comment>
<evidence type="ECO:0000256" key="6">
    <source>
        <dbReference type="ARBA" id="ARBA00023136"/>
    </source>
</evidence>